<name>A0A368VR61_9BACL</name>
<keyword evidence="3" id="KW-1185">Reference proteome</keyword>
<dbReference type="OrthoDB" id="9761045at2"/>
<dbReference type="InterPro" id="IPR016007">
    <property type="entry name" value="Alpha_rhamnosid"/>
</dbReference>
<accession>A0A368VR61</accession>
<evidence type="ECO:0000313" key="3">
    <source>
        <dbReference type="Proteomes" id="UP000252415"/>
    </source>
</evidence>
<dbReference type="InterPro" id="IPR013737">
    <property type="entry name" value="Bac_rhamnosid_N"/>
</dbReference>
<dbReference type="InterPro" id="IPR013783">
    <property type="entry name" value="Ig-like_fold"/>
</dbReference>
<reference evidence="2 3" key="1">
    <citation type="submission" date="2018-07" db="EMBL/GenBank/DDBJ databases">
        <title>Genomic Encyclopedia of Type Strains, Phase III (KMG-III): the genomes of soil and plant-associated and newly described type strains.</title>
        <authorList>
            <person name="Whitman W."/>
        </authorList>
    </citation>
    <scope>NUCLEOTIDE SEQUENCE [LARGE SCALE GENOMIC DNA]</scope>
    <source>
        <strain evidence="2 3">CECT 7506</strain>
    </source>
</reference>
<evidence type="ECO:0000313" key="2">
    <source>
        <dbReference type="EMBL" id="RCW43505.1"/>
    </source>
</evidence>
<dbReference type="PANTHER" id="PTHR33307:SF6">
    <property type="entry name" value="ALPHA-RHAMNOSIDASE (EUROFUNG)-RELATED"/>
    <property type="match status" value="1"/>
</dbReference>
<proteinExistence type="predicted"/>
<sequence>MKITRLKTNRISNPLGFELGTPRLSYVATDTTAIKQIAAQIQVSLDETITRVVFDSGKSEQIDSLAYELPIPLTPKTRYYWRVKVWADNGDEAISDIAWFETAKLQEAWNADWITPNLDKTIHPAISTEFSLSKAVKSARAYVCGLGLYEMEINGGKAGEE</sequence>
<dbReference type="AlphaFoldDB" id="A0A368VR61"/>
<evidence type="ECO:0000259" key="1">
    <source>
        <dbReference type="Pfam" id="PF08531"/>
    </source>
</evidence>
<comment type="caution">
    <text evidence="2">The sequence shown here is derived from an EMBL/GenBank/DDBJ whole genome shotgun (WGS) entry which is preliminary data.</text>
</comment>
<dbReference type="Pfam" id="PF25788">
    <property type="entry name" value="Ig_Rha78A_N"/>
    <property type="match status" value="1"/>
</dbReference>
<dbReference type="EMBL" id="QPJD01000013">
    <property type="protein sequence ID" value="RCW43505.1"/>
    <property type="molecule type" value="Genomic_DNA"/>
</dbReference>
<dbReference type="Proteomes" id="UP000252415">
    <property type="component" value="Unassembled WGS sequence"/>
</dbReference>
<organism evidence="2 3">
    <name type="scientific">Paenibacillus prosopidis</name>
    <dbReference type="NCBI Taxonomy" id="630520"/>
    <lineage>
        <taxon>Bacteria</taxon>
        <taxon>Bacillati</taxon>
        <taxon>Bacillota</taxon>
        <taxon>Bacilli</taxon>
        <taxon>Bacillales</taxon>
        <taxon>Paenibacillaceae</taxon>
        <taxon>Paenibacillus</taxon>
    </lineage>
</organism>
<dbReference type="Gene3D" id="2.60.40.10">
    <property type="entry name" value="Immunoglobulins"/>
    <property type="match status" value="1"/>
</dbReference>
<gene>
    <name evidence="2" type="ORF">DFP97_113178</name>
</gene>
<dbReference type="PANTHER" id="PTHR33307">
    <property type="entry name" value="ALPHA-RHAMNOSIDASE (EUROFUNG)"/>
    <property type="match status" value="1"/>
</dbReference>
<dbReference type="Pfam" id="PF08531">
    <property type="entry name" value="Bac_rhamnosid_N"/>
    <property type="match status" value="1"/>
</dbReference>
<feature type="domain" description="Bacterial alpha-L-rhamnosidase N-terminal" evidence="1">
    <location>
        <begin position="134"/>
        <end position="161"/>
    </location>
</feature>
<protein>
    <submittedName>
        <fullName evidence="2">Alpha-L-rhamnosidase-like protein</fullName>
    </submittedName>
</protein>
<dbReference type="Gene3D" id="2.60.120.260">
    <property type="entry name" value="Galactose-binding domain-like"/>
    <property type="match status" value="1"/>
</dbReference>